<proteinExistence type="predicted"/>
<reference evidence="1 2" key="1">
    <citation type="submission" date="2024-11" db="EMBL/GenBank/DDBJ databases">
        <title>A near-complete genome assembly of Cinchona calisaya.</title>
        <authorList>
            <person name="Lian D.C."/>
            <person name="Zhao X.W."/>
            <person name="Wei L."/>
        </authorList>
    </citation>
    <scope>NUCLEOTIDE SEQUENCE [LARGE SCALE GENOMIC DNA]</scope>
    <source>
        <tissue evidence="1">Nenye</tissue>
    </source>
</reference>
<keyword evidence="2" id="KW-1185">Reference proteome</keyword>
<sequence>MLDGVPTYDIFMKQNFKMRAALMWTINDCLAYDMLLRWSIARNLACSICMEQTKTFRLKFGGKNSWFDCHRQFLSEDHVFRRNIDAVYKNRVEKSIPPCRLSGEKL</sequence>
<organism evidence="1 2">
    <name type="scientific">Cinchona calisaya</name>
    <dbReference type="NCBI Taxonomy" id="153742"/>
    <lineage>
        <taxon>Eukaryota</taxon>
        <taxon>Viridiplantae</taxon>
        <taxon>Streptophyta</taxon>
        <taxon>Embryophyta</taxon>
        <taxon>Tracheophyta</taxon>
        <taxon>Spermatophyta</taxon>
        <taxon>Magnoliopsida</taxon>
        <taxon>eudicotyledons</taxon>
        <taxon>Gunneridae</taxon>
        <taxon>Pentapetalae</taxon>
        <taxon>asterids</taxon>
        <taxon>lamiids</taxon>
        <taxon>Gentianales</taxon>
        <taxon>Rubiaceae</taxon>
        <taxon>Cinchonoideae</taxon>
        <taxon>Cinchoneae</taxon>
        <taxon>Cinchona</taxon>
    </lineage>
</organism>
<dbReference type="Pfam" id="PF02992">
    <property type="entry name" value="Transposase_21"/>
    <property type="match status" value="1"/>
</dbReference>
<name>A0ABD3B121_9GENT</name>
<accession>A0ABD3B121</accession>
<dbReference type="PANTHER" id="PTHR10775">
    <property type="entry name" value="OS08G0208400 PROTEIN"/>
    <property type="match status" value="1"/>
</dbReference>
<dbReference type="EMBL" id="JBJUIK010000001">
    <property type="protein sequence ID" value="KAL3537020.1"/>
    <property type="molecule type" value="Genomic_DNA"/>
</dbReference>
<gene>
    <name evidence="1" type="ORF">ACH5RR_000386</name>
</gene>
<dbReference type="InterPro" id="IPR004242">
    <property type="entry name" value="Transposase_21"/>
</dbReference>
<evidence type="ECO:0000313" key="1">
    <source>
        <dbReference type="EMBL" id="KAL3537020.1"/>
    </source>
</evidence>
<evidence type="ECO:0000313" key="2">
    <source>
        <dbReference type="Proteomes" id="UP001630127"/>
    </source>
</evidence>
<dbReference type="AlphaFoldDB" id="A0ABD3B121"/>
<protein>
    <submittedName>
        <fullName evidence="1">Uncharacterized protein</fullName>
    </submittedName>
</protein>
<comment type="caution">
    <text evidence="1">The sequence shown here is derived from an EMBL/GenBank/DDBJ whole genome shotgun (WGS) entry which is preliminary data.</text>
</comment>
<dbReference type="PANTHER" id="PTHR10775:SF166">
    <property type="entry name" value="OS04G0146034 PROTEIN"/>
    <property type="match status" value="1"/>
</dbReference>
<dbReference type="Proteomes" id="UP001630127">
    <property type="component" value="Unassembled WGS sequence"/>
</dbReference>